<dbReference type="InterPro" id="IPR014431">
    <property type="entry name" value="Tellurite-R_TehB-2"/>
</dbReference>
<feature type="domain" description="TehB/YeaR-like" evidence="2">
    <location>
        <begin position="9"/>
        <end position="89"/>
    </location>
</feature>
<keyword evidence="4" id="KW-1185">Reference proteome</keyword>
<protein>
    <submittedName>
        <fullName evidence="3">Tellurite resistance methyltransferase TehB</fullName>
    </submittedName>
</protein>
<dbReference type="Gene3D" id="2.60.120.10">
    <property type="entry name" value="Jelly Rolls"/>
    <property type="match status" value="1"/>
</dbReference>
<keyword evidence="3" id="KW-0808">Transferase</keyword>
<dbReference type="SUPFAM" id="SSF51197">
    <property type="entry name" value="Clavaminate synthase-like"/>
    <property type="match status" value="1"/>
</dbReference>
<dbReference type="EMBL" id="CP038018">
    <property type="protein sequence ID" value="QED92888.1"/>
    <property type="molecule type" value="Genomic_DNA"/>
</dbReference>
<dbReference type="Proteomes" id="UP000326695">
    <property type="component" value="Chromosome"/>
</dbReference>
<name>A0AAX1FB04_9NEIS</name>
<dbReference type="InterPro" id="IPR015985">
    <property type="entry name" value="TehB-like_dom"/>
</dbReference>
<dbReference type="KEGG" id="eex:EZJ17_09930"/>
<evidence type="ECO:0000259" key="1">
    <source>
        <dbReference type="Pfam" id="PF03848"/>
    </source>
</evidence>
<organism evidence="3 4">
    <name type="scientific">Eikenella exigua</name>
    <dbReference type="NCBI Taxonomy" id="2528037"/>
    <lineage>
        <taxon>Bacteria</taxon>
        <taxon>Pseudomonadati</taxon>
        <taxon>Pseudomonadota</taxon>
        <taxon>Betaproteobacteria</taxon>
        <taxon>Neisseriales</taxon>
        <taxon>Neisseriaceae</taxon>
        <taxon>Eikenella</taxon>
    </lineage>
</organism>
<dbReference type="PANTHER" id="PTHR43464:SF49">
    <property type="entry name" value="TELLURITE METHYLTRANSFERASE"/>
    <property type="match status" value="1"/>
</dbReference>
<proteinExistence type="predicted"/>
<keyword evidence="3" id="KW-0489">Methyltransferase</keyword>
<dbReference type="InterPro" id="IPR004537">
    <property type="entry name" value="Tellurite-R_MeTrfase_TehB"/>
</dbReference>
<dbReference type="AlphaFoldDB" id="A0AAX1FB04"/>
<dbReference type="RefSeq" id="WP_067442293.1">
    <property type="nucleotide sequence ID" value="NZ_CP038018.1"/>
</dbReference>
<dbReference type="SUPFAM" id="SSF53335">
    <property type="entry name" value="S-adenosyl-L-methionine-dependent methyltransferases"/>
    <property type="match status" value="1"/>
</dbReference>
<evidence type="ECO:0000259" key="2">
    <source>
        <dbReference type="Pfam" id="PF09313"/>
    </source>
</evidence>
<dbReference type="InterPro" id="IPR029063">
    <property type="entry name" value="SAM-dependent_MTases_sf"/>
</dbReference>
<dbReference type="GO" id="GO:0008757">
    <property type="term" value="F:S-adenosylmethionine-dependent methyltransferase activity"/>
    <property type="evidence" value="ECO:0007669"/>
    <property type="project" value="InterPro"/>
</dbReference>
<dbReference type="PANTHER" id="PTHR43464">
    <property type="entry name" value="METHYLTRANSFERASE"/>
    <property type="match status" value="1"/>
</dbReference>
<dbReference type="Pfam" id="PF09313">
    <property type="entry name" value="TehB-like"/>
    <property type="match status" value="1"/>
</dbReference>
<dbReference type="GO" id="GO:0032259">
    <property type="term" value="P:methylation"/>
    <property type="evidence" value="ECO:0007669"/>
    <property type="project" value="UniProtKB-KW"/>
</dbReference>
<sequence>MMNELICYKTMPIWDKTTIPEAVLSQHNTQVGTYGKLRVLRGRLKFYELKENGAVIAEHVLQPENGVWTIYPQAWHKVEPLDDDFAMQLEFHCEKADYFHKKYGMTATHSAIREAVQSVPPCKTLDLGCGQGRNALFLSLAGYDVHAVDHSPAAVDSVLDMAAREQLPLRADAYDINVAALGEDYDFIFSTVVFMFLQAGRVSDIIADMQAHTRAGGYNLIVSAMDTADHPCHMPFSFTFKEDELRQYYAGWELLKYEEAVGSLHATDAQGRPIQLKFVTMLAKKPGK</sequence>
<dbReference type="PIRSF" id="PIRSF005215">
    <property type="entry name" value="TehB"/>
    <property type="match status" value="1"/>
</dbReference>
<evidence type="ECO:0000313" key="3">
    <source>
        <dbReference type="EMBL" id="QED92888.1"/>
    </source>
</evidence>
<gene>
    <name evidence="3" type="primary">tehB</name>
    <name evidence="3" type="ORF">EZJ17_09930</name>
</gene>
<dbReference type="NCBIfam" id="TIGR00477">
    <property type="entry name" value="tehB"/>
    <property type="match status" value="1"/>
</dbReference>
<evidence type="ECO:0000313" key="4">
    <source>
        <dbReference type="Proteomes" id="UP000326695"/>
    </source>
</evidence>
<reference evidence="4" key="1">
    <citation type="journal article" date="2019" name="J. Anim. Genet.">
        <title>Description and whole genome sequencing of Eikenella exigua sp. nov., isolated from brain abscess and blood.</title>
        <authorList>
            <person name="Stormo K.A."/>
            <person name="Nygaard R.M."/>
            <person name="Bruvold T.S."/>
            <person name="Dimmen G."/>
            <person name="Lindemann P.C."/>
            <person name="Jordal S."/>
            <person name="Kommedal O."/>
        </authorList>
    </citation>
    <scope>NUCLEOTIDE SEQUENCE [LARGE SCALE GENOMIC DNA]</scope>
    <source>
        <strain evidence="4">PXX</strain>
    </source>
</reference>
<dbReference type="Gene3D" id="3.40.50.150">
    <property type="entry name" value="Vaccinia Virus protein VP39"/>
    <property type="match status" value="1"/>
</dbReference>
<dbReference type="InterPro" id="IPR014710">
    <property type="entry name" value="RmlC-like_jellyroll"/>
</dbReference>
<dbReference type="CDD" id="cd02440">
    <property type="entry name" value="AdoMet_MTases"/>
    <property type="match status" value="1"/>
</dbReference>
<dbReference type="GO" id="GO:0046690">
    <property type="term" value="P:response to tellurium ion"/>
    <property type="evidence" value="ECO:0007669"/>
    <property type="project" value="InterPro"/>
</dbReference>
<feature type="domain" description="Tellurite resistance methyltransferase TehB-like" evidence="1">
    <location>
        <begin position="91"/>
        <end position="282"/>
    </location>
</feature>
<dbReference type="InterPro" id="IPR015392">
    <property type="entry name" value="TehB/YeaR-like_dom"/>
</dbReference>
<dbReference type="NCBIfam" id="NF008992">
    <property type="entry name" value="PRK12335.1"/>
    <property type="match status" value="1"/>
</dbReference>
<dbReference type="GO" id="GO:0005737">
    <property type="term" value="C:cytoplasm"/>
    <property type="evidence" value="ECO:0007669"/>
    <property type="project" value="InterPro"/>
</dbReference>
<dbReference type="NCBIfam" id="NF008405">
    <property type="entry name" value="PRK11207.1"/>
    <property type="match status" value="1"/>
</dbReference>
<accession>A0AAX1FB04</accession>
<dbReference type="Pfam" id="PF03848">
    <property type="entry name" value="TehB"/>
    <property type="match status" value="1"/>
</dbReference>